<dbReference type="Proteomes" id="UP000708208">
    <property type="component" value="Unassembled WGS sequence"/>
</dbReference>
<keyword evidence="5 11" id="KW-0245">EGF-like domain</keyword>
<feature type="compositionally biased region" description="Polar residues" evidence="12">
    <location>
        <begin position="156"/>
        <end position="166"/>
    </location>
</feature>
<dbReference type="InterPro" id="IPR001881">
    <property type="entry name" value="EGF-like_Ca-bd_dom"/>
</dbReference>
<dbReference type="Pfam" id="PF07645">
    <property type="entry name" value="EGF_CA"/>
    <property type="match status" value="11"/>
</dbReference>
<evidence type="ECO:0000256" key="6">
    <source>
        <dbReference type="ARBA" id="ARBA00022729"/>
    </source>
</evidence>
<evidence type="ECO:0000259" key="13">
    <source>
        <dbReference type="PROSITE" id="PS50026"/>
    </source>
</evidence>
<dbReference type="PROSITE" id="PS00010">
    <property type="entry name" value="ASX_HYDROXYL"/>
    <property type="match status" value="5"/>
</dbReference>
<dbReference type="InterPro" id="IPR018097">
    <property type="entry name" value="EGF_Ca-bd_CS"/>
</dbReference>
<evidence type="ECO:0000256" key="2">
    <source>
        <dbReference type="ARBA" id="ARBA00006127"/>
    </source>
</evidence>
<dbReference type="InterPro" id="IPR026823">
    <property type="entry name" value="cEGF"/>
</dbReference>
<protein>
    <recommendedName>
        <fullName evidence="17">Fibulin-1</fullName>
    </recommendedName>
</protein>
<evidence type="ECO:0000256" key="10">
    <source>
        <dbReference type="ARBA" id="ARBA00023180"/>
    </source>
</evidence>
<dbReference type="InterPro" id="IPR000742">
    <property type="entry name" value="EGF"/>
</dbReference>
<dbReference type="InterPro" id="IPR000152">
    <property type="entry name" value="EGF-type_Asp/Asn_hydroxyl_site"/>
</dbReference>
<evidence type="ECO:0000256" key="7">
    <source>
        <dbReference type="ARBA" id="ARBA00022737"/>
    </source>
</evidence>
<gene>
    <name evidence="15" type="ORF">AFUS01_LOCUS18435</name>
</gene>
<dbReference type="InterPro" id="IPR004094">
    <property type="entry name" value="Antistasin-like"/>
</dbReference>
<dbReference type="Pfam" id="PF22914">
    <property type="entry name" value="Fibulin_C"/>
    <property type="match status" value="1"/>
</dbReference>
<evidence type="ECO:0000259" key="14">
    <source>
        <dbReference type="PROSITE" id="PS51252"/>
    </source>
</evidence>
<evidence type="ECO:0000313" key="15">
    <source>
        <dbReference type="EMBL" id="CAG7729742.1"/>
    </source>
</evidence>
<feature type="compositionally biased region" description="Polar residues" evidence="12">
    <location>
        <begin position="476"/>
        <end position="501"/>
    </location>
</feature>
<feature type="compositionally biased region" description="Polar residues" evidence="12">
    <location>
        <begin position="85"/>
        <end position="113"/>
    </location>
</feature>
<evidence type="ECO:0000256" key="1">
    <source>
        <dbReference type="ARBA" id="ARBA00004498"/>
    </source>
</evidence>
<evidence type="ECO:0008006" key="17">
    <source>
        <dbReference type="Google" id="ProtNLM"/>
    </source>
</evidence>
<feature type="domain" description="EGF-like" evidence="13">
    <location>
        <begin position="776"/>
        <end position="819"/>
    </location>
</feature>
<dbReference type="GO" id="GO:0004867">
    <property type="term" value="F:serine-type endopeptidase inhibitor activity"/>
    <property type="evidence" value="ECO:0007669"/>
    <property type="project" value="InterPro"/>
</dbReference>
<feature type="region of interest" description="Disordered" evidence="12">
    <location>
        <begin position="82"/>
        <end position="113"/>
    </location>
</feature>
<dbReference type="Pfam" id="PF12662">
    <property type="entry name" value="cEGF"/>
    <property type="match status" value="3"/>
</dbReference>
<dbReference type="PROSITE" id="PS01186">
    <property type="entry name" value="EGF_2"/>
    <property type="match status" value="6"/>
</dbReference>
<dbReference type="SMART" id="SM00181">
    <property type="entry name" value="EGF"/>
    <property type="match status" value="10"/>
</dbReference>
<organism evidence="15 16">
    <name type="scientific">Allacma fusca</name>
    <dbReference type="NCBI Taxonomy" id="39272"/>
    <lineage>
        <taxon>Eukaryota</taxon>
        <taxon>Metazoa</taxon>
        <taxon>Ecdysozoa</taxon>
        <taxon>Arthropoda</taxon>
        <taxon>Hexapoda</taxon>
        <taxon>Collembola</taxon>
        <taxon>Symphypleona</taxon>
        <taxon>Sminthuridae</taxon>
        <taxon>Allacma</taxon>
    </lineage>
</organism>
<keyword evidence="6" id="KW-0732">Signal</keyword>
<keyword evidence="7" id="KW-0677">Repeat</keyword>
<feature type="region of interest" description="Disordered" evidence="12">
    <location>
        <begin position="445"/>
        <end position="501"/>
    </location>
</feature>
<evidence type="ECO:0000313" key="16">
    <source>
        <dbReference type="Proteomes" id="UP000708208"/>
    </source>
</evidence>
<comment type="subcellular location">
    <subcellularLocation>
        <location evidence="1">Secreted</location>
        <location evidence="1">Extracellular space</location>
        <location evidence="1">Extracellular matrix</location>
    </subcellularLocation>
</comment>
<feature type="domain" description="EGF-like" evidence="13">
    <location>
        <begin position="734"/>
        <end position="775"/>
    </location>
</feature>
<dbReference type="InterPro" id="IPR049883">
    <property type="entry name" value="NOTCH1_EGF-like"/>
</dbReference>
<feature type="region of interest" description="Disordered" evidence="12">
    <location>
        <begin position="154"/>
        <end position="181"/>
    </location>
</feature>
<evidence type="ECO:0000256" key="3">
    <source>
        <dbReference type="ARBA" id="ARBA00022525"/>
    </source>
</evidence>
<dbReference type="FunFam" id="2.10.25.10:FF:000010">
    <property type="entry name" value="Pro-epidermal growth factor"/>
    <property type="match status" value="1"/>
</dbReference>
<comment type="caution">
    <text evidence="11">Lacks conserved residue(s) required for the propagation of feature annotation.</text>
</comment>
<accession>A0A8J2K5L5</accession>
<evidence type="ECO:0000256" key="12">
    <source>
        <dbReference type="SAM" id="MobiDB-lite"/>
    </source>
</evidence>
<dbReference type="PROSITE" id="PS01187">
    <property type="entry name" value="EGF_CA"/>
    <property type="match status" value="4"/>
</dbReference>
<evidence type="ECO:0000256" key="8">
    <source>
        <dbReference type="ARBA" id="ARBA00022837"/>
    </source>
</evidence>
<keyword evidence="3" id="KW-0964">Secreted</keyword>
<feature type="domain" description="Antistasin-like" evidence="14">
    <location>
        <begin position="920"/>
        <end position="954"/>
    </location>
</feature>
<dbReference type="FunFam" id="2.10.25.10:FF:000014">
    <property type="entry name" value="Latent-transforming growth factor beta-binding protein 3"/>
    <property type="match status" value="2"/>
</dbReference>
<dbReference type="PANTHER" id="PTHR24034">
    <property type="entry name" value="EGF-LIKE DOMAIN-CONTAINING PROTEIN"/>
    <property type="match status" value="1"/>
</dbReference>
<dbReference type="AlphaFoldDB" id="A0A8J2K5L5"/>
<dbReference type="PROSITE" id="PS50026">
    <property type="entry name" value="EGF_3"/>
    <property type="match status" value="4"/>
</dbReference>
<dbReference type="PANTHER" id="PTHR24034:SF209">
    <property type="entry name" value="EGF-LIKE DOMAIN-CONTAINING PROTEIN"/>
    <property type="match status" value="1"/>
</dbReference>
<feature type="domain" description="EGF-like" evidence="13">
    <location>
        <begin position="529"/>
        <end position="570"/>
    </location>
</feature>
<dbReference type="FunFam" id="2.10.25.10:FF:000139">
    <property type="entry name" value="Fibulin-1"/>
    <property type="match status" value="1"/>
</dbReference>
<keyword evidence="4" id="KW-0272">Extracellular matrix</keyword>
<sequence length="1076" mass="118586">MVYYIVHWERQCITGQESAKSGKECEPGQGPAGQYHQDCCEGCKLGLIAGAMGLQCEFQALKLALGPPWDTSLTRCCLQAGGSTGTSRATQPVSRPTPSAGPTPSTFRSTQTSPTERQDFCTLFQGQLCGHICVTEGNSYRCQCRQGYRLLPDGKSCQQDPSSSNPSDRERDQSGSQSRPVNQCPVGFVYNVDTQVCDDIDECLLSEGARACFPYKKCRNTIGSFLCEERDNEEDKNQQCPPGYRYKDDTATCVDIDECAEGYDICVREIQYCINTPGGFDCQGKKEFNRYNCPAGYKFNNNTLNCEDVNECSERLDSCDRNSEVCRNTAGAYECDAKCSAGFRYDIHLRNCQDIDECREGTHDCRIEKESCVNVPGSYQCHQLQASDKHNCPPGYEPNRNYTFLCQDRDECSTGLHTCAPTETCINEVGGYRCEVGSGDDAISSTEDIDYEDATTTTPSSNTESSILDSVFRPSPTHSLRNNSGNRASTSPNSEANVISKSPGATNDCTSGYRVSRYTRHVEKANCEDIDECVESDPCDRTQICQNTPGSFYCHCKTGYYRDPVTRACLDINECQTGQHNCAASQRCDNSPGSYTCIRITGCGTGYTLNSVSGLCEDDDECLFGNHDCGRLGPEWTCKNTLGSFRCERASRQCPSGLALAPNGECRPACTSGYHFNQRGDCLDIDECKPQAGVRSVCSPTQQCVNTQGSYQCISKIICPAGYESDVNGTKCEDIDECERGTHTCKGNQQCRNRGGGFICQCPTGYIPTATGYCEDVDECTRFGSQVCASNAECHNTQGSFRCICKQGFEHASDNRTCADVDECMAITGLCEQNCINTWGSYKCSCGAGFTLSEDGRTCRDVDECAQAKPGFLCVGTCVNTHGSYQCDCPNGYRLGADSRTCQDIDECETPQICRSDETCLNTRGGFRCNRIQCPSGYQRDGDQTDRCKKTVQCSERDLQCLKQPLTISRNFISFTSNIRIPTAGYVDLFTMRGPTWHGAVMHFNLQVKNSRAGHNVAIASRQHFLLRRPTPFQAVVALAKPISGPQDVELELVMEVYHRDLRRILQALAEKSYVN</sequence>
<dbReference type="CDD" id="cd00054">
    <property type="entry name" value="EGF_CA"/>
    <property type="match status" value="7"/>
</dbReference>
<keyword evidence="16" id="KW-1185">Reference proteome</keyword>
<keyword evidence="8" id="KW-0106">Calcium</keyword>
<reference evidence="15" key="1">
    <citation type="submission" date="2021-06" db="EMBL/GenBank/DDBJ databases">
        <authorList>
            <person name="Hodson N. C."/>
            <person name="Mongue J. A."/>
            <person name="Jaron S. K."/>
        </authorList>
    </citation>
    <scope>NUCLEOTIDE SEQUENCE</scope>
</reference>
<dbReference type="SMART" id="SM00179">
    <property type="entry name" value="EGF_CA"/>
    <property type="match status" value="15"/>
</dbReference>
<keyword evidence="9" id="KW-1015">Disulfide bond</keyword>
<evidence type="ECO:0000256" key="5">
    <source>
        <dbReference type="ARBA" id="ARBA00022536"/>
    </source>
</evidence>
<name>A0A8J2K5L5_9HEXA</name>
<dbReference type="PROSITE" id="PS51252">
    <property type="entry name" value="ANTISTASIN"/>
    <property type="match status" value="1"/>
</dbReference>
<evidence type="ECO:0000256" key="4">
    <source>
        <dbReference type="ARBA" id="ARBA00022530"/>
    </source>
</evidence>
<dbReference type="OrthoDB" id="10022113at2759"/>
<feature type="domain" description="EGF-like" evidence="13">
    <location>
        <begin position="861"/>
        <end position="903"/>
    </location>
</feature>
<proteinExistence type="inferred from homology"/>
<keyword evidence="10" id="KW-0325">Glycoprotein</keyword>
<comment type="caution">
    <text evidence="15">The sequence shown here is derived from an EMBL/GenBank/DDBJ whole genome shotgun (WGS) entry which is preliminary data.</text>
</comment>
<evidence type="ECO:0000256" key="9">
    <source>
        <dbReference type="ARBA" id="ARBA00023157"/>
    </source>
</evidence>
<evidence type="ECO:0000256" key="11">
    <source>
        <dbReference type="PROSITE-ProRule" id="PRU00076"/>
    </source>
</evidence>
<dbReference type="GO" id="GO:0005509">
    <property type="term" value="F:calcium ion binding"/>
    <property type="evidence" value="ECO:0007669"/>
    <property type="project" value="InterPro"/>
</dbReference>
<dbReference type="InterPro" id="IPR050751">
    <property type="entry name" value="ECM_structural_protein"/>
</dbReference>
<dbReference type="EMBL" id="CAJVCH010183490">
    <property type="protein sequence ID" value="CAG7729742.1"/>
    <property type="molecule type" value="Genomic_DNA"/>
</dbReference>
<comment type="similarity">
    <text evidence="2">Belongs to the fibulin family.</text>
</comment>
<dbReference type="InterPro" id="IPR055088">
    <property type="entry name" value="Fibulin_C"/>
</dbReference>
<dbReference type="FunFam" id="2.10.25.10:FF:000005">
    <property type="entry name" value="Fibrillin 2"/>
    <property type="match status" value="1"/>
</dbReference>
<feature type="compositionally biased region" description="Low complexity" evidence="12">
    <location>
        <begin position="455"/>
        <end position="466"/>
    </location>
</feature>